<evidence type="ECO:0000256" key="1">
    <source>
        <dbReference type="ARBA" id="ARBA00004173"/>
    </source>
</evidence>
<dbReference type="Ensembl" id="ENSDNVT00000019128.1">
    <property type="protein sequence ID" value="ENSDNVP00000015905.1"/>
    <property type="gene ID" value="ENSDNVG00000011183.1"/>
</dbReference>
<keyword evidence="8" id="KW-1185">Reference proteome</keyword>
<dbReference type="Proteomes" id="UP000694423">
    <property type="component" value="Unplaced"/>
</dbReference>
<comment type="subcellular location">
    <subcellularLocation>
        <location evidence="1 6">Mitochondrion</location>
    </subcellularLocation>
</comment>
<evidence type="ECO:0000256" key="2">
    <source>
        <dbReference type="ARBA" id="ARBA00005807"/>
    </source>
</evidence>
<reference evidence="7" key="1">
    <citation type="submission" date="2025-08" db="UniProtKB">
        <authorList>
            <consortium name="Ensembl"/>
        </authorList>
    </citation>
    <scope>IDENTIFICATION</scope>
</reference>
<dbReference type="PANTHER" id="PTHR14215">
    <property type="entry name" value="PROTEIN OF UNKNOWN FUNCTION DUF729"/>
    <property type="match status" value="1"/>
</dbReference>
<accession>A0A8C4JZX5</accession>
<organism evidence="7 8">
    <name type="scientific">Dromaius novaehollandiae</name>
    <name type="common">Emu</name>
    <dbReference type="NCBI Taxonomy" id="8790"/>
    <lineage>
        <taxon>Eukaryota</taxon>
        <taxon>Metazoa</taxon>
        <taxon>Chordata</taxon>
        <taxon>Craniata</taxon>
        <taxon>Vertebrata</taxon>
        <taxon>Euteleostomi</taxon>
        <taxon>Archelosauria</taxon>
        <taxon>Archosauria</taxon>
        <taxon>Dinosauria</taxon>
        <taxon>Saurischia</taxon>
        <taxon>Theropoda</taxon>
        <taxon>Coelurosauria</taxon>
        <taxon>Aves</taxon>
        <taxon>Palaeognathae</taxon>
        <taxon>Casuariiformes</taxon>
        <taxon>Dromaiidae</taxon>
        <taxon>Dromaius</taxon>
    </lineage>
</organism>
<reference evidence="7" key="2">
    <citation type="submission" date="2025-09" db="UniProtKB">
        <authorList>
            <consortium name="Ensembl"/>
        </authorList>
    </citation>
    <scope>IDENTIFICATION</scope>
</reference>
<evidence type="ECO:0000256" key="5">
    <source>
        <dbReference type="ARBA" id="ARBA00037378"/>
    </source>
</evidence>
<sequence>MICWVKRLIRMAFEQVGLNMDSVLWSSKPYGSSRSIVRKIGSNLSLIQCPRVQFQL</sequence>
<evidence type="ECO:0000256" key="3">
    <source>
        <dbReference type="ARBA" id="ARBA00022946"/>
    </source>
</evidence>
<evidence type="ECO:0000313" key="8">
    <source>
        <dbReference type="Proteomes" id="UP000694423"/>
    </source>
</evidence>
<evidence type="ECO:0000256" key="6">
    <source>
        <dbReference type="RuleBase" id="RU369053"/>
    </source>
</evidence>
<dbReference type="Pfam" id="PF05308">
    <property type="entry name" value="Mito_fiss_reg"/>
    <property type="match status" value="1"/>
</dbReference>
<evidence type="ECO:0000256" key="4">
    <source>
        <dbReference type="ARBA" id="ARBA00023128"/>
    </source>
</evidence>
<dbReference type="PANTHER" id="PTHR14215:SF1">
    <property type="entry name" value="MITOCHONDRIAL FISSION REGULATOR 1"/>
    <property type="match status" value="1"/>
</dbReference>
<dbReference type="GO" id="GO:0000266">
    <property type="term" value="P:mitochondrial fission"/>
    <property type="evidence" value="ECO:0007669"/>
    <property type="project" value="UniProtKB-UniRule"/>
</dbReference>
<gene>
    <name evidence="7" type="primary">MTFR1</name>
</gene>
<dbReference type="AlphaFoldDB" id="A0A8C4JZX5"/>
<keyword evidence="3" id="KW-0809">Transit peptide</keyword>
<dbReference type="GO" id="GO:0005739">
    <property type="term" value="C:mitochondrion"/>
    <property type="evidence" value="ECO:0007669"/>
    <property type="project" value="UniProtKB-SubCell"/>
</dbReference>
<comment type="function">
    <text evidence="6">Plays a role in mitochondrial aerobic respiration. Regulates mitochondrial organization and fission.</text>
</comment>
<dbReference type="GO" id="GO:0009060">
    <property type="term" value="P:aerobic respiration"/>
    <property type="evidence" value="ECO:0007669"/>
    <property type="project" value="UniProtKB-UniRule"/>
</dbReference>
<comment type="function">
    <text evidence="5">May play a role in mitochondrial aerobic respiration. May also regulate mitochondrial organization and fission.</text>
</comment>
<keyword evidence="4 6" id="KW-0496">Mitochondrion</keyword>
<name>A0A8C4JZX5_DRONO</name>
<proteinExistence type="inferred from homology"/>
<evidence type="ECO:0000313" key="7">
    <source>
        <dbReference type="Ensembl" id="ENSDNVP00000015905.1"/>
    </source>
</evidence>
<protein>
    <recommendedName>
        <fullName evidence="6">Mitochondrial fission regulator</fullName>
    </recommendedName>
</protein>
<comment type="similarity">
    <text evidence="2 6">Belongs to the MTFR1 family.</text>
</comment>
<dbReference type="InterPro" id="IPR007972">
    <property type="entry name" value="Mtfr1"/>
</dbReference>